<evidence type="ECO:0000256" key="1">
    <source>
        <dbReference type="SAM" id="Coils"/>
    </source>
</evidence>
<proteinExistence type="predicted"/>
<evidence type="ECO:0000313" key="3">
    <source>
        <dbReference type="EMBL" id="EFJ20483.1"/>
    </source>
</evidence>
<dbReference type="InterPro" id="IPR053189">
    <property type="entry name" value="Clp_protease_adapter_ClpF"/>
</dbReference>
<gene>
    <name evidence="3" type="ORF">SELMODRAFT_56554</name>
</gene>
<dbReference type="NCBIfam" id="TIGR02097">
    <property type="entry name" value="yccV"/>
    <property type="match status" value="1"/>
</dbReference>
<dbReference type="GO" id="GO:0009507">
    <property type="term" value="C:chloroplast"/>
    <property type="evidence" value="ECO:0000318"/>
    <property type="project" value="GO_Central"/>
</dbReference>
<dbReference type="SMART" id="SM00992">
    <property type="entry name" value="YccV-like"/>
    <property type="match status" value="1"/>
</dbReference>
<evidence type="ECO:0000313" key="4">
    <source>
        <dbReference type="Proteomes" id="UP000001514"/>
    </source>
</evidence>
<feature type="coiled-coil region" evidence="1">
    <location>
        <begin position="33"/>
        <end position="74"/>
    </location>
</feature>
<dbReference type="FunCoup" id="D8S4T2">
    <property type="interactions" value="1480"/>
</dbReference>
<dbReference type="OMA" id="DMGRFDH"/>
<dbReference type="STRING" id="88036.D8S4T2"/>
<dbReference type="HOGENOM" id="CLU_068157_0_0_1"/>
<dbReference type="EMBL" id="GL377602">
    <property type="protein sequence ID" value="EFJ20483.1"/>
    <property type="molecule type" value="Genomic_DNA"/>
</dbReference>
<dbReference type="Gramene" id="EFJ20483">
    <property type="protein sequence ID" value="EFJ20483"/>
    <property type="gene ID" value="SELMODRAFT_56554"/>
</dbReference>
<dbReference type="PANTHER" id="PTHR48439">
    <property type="entry name" value="HEMIMETHYLATED DNA-BINDING DOMAIN-CONTAINING PROTEIN"/>
    <property type="match status" value="1"/>
</dbReference>
<keyword evidence="1" id="KW-0175">Coiled coil</keyword>
<dbReference type="eggNOG" id="ENOG502QPQU">
    <property type="taxonomic scope" value="Eukaryota"/>
</dbReference>
<name>D8S4T2_SELML</name>
<keyword evidence="4" id="KW-1185">Reference proteome</keyword>
<dbReference type="PANTHER" id="PTHR48439:SF1">
    <property type="entry name" value="HEMIMETHYLATED DNA-BINDING DOMAIN-CONTAINING PROTEIN"/>
    <property type="match status" value="1"/>
</dbReference>
<accession>D8S4T2</accession>
<dbReference type="GO" id="GO:0003677">
    <property type="term" value="F:DNA binding"/>
    <property type="evidence" value="ECO:0007669"/>
    <property type="project" value="InterPro"/>
</dbReference>
<dbReference type="InterPro" id="IPR011722">
    <property type="entry name" value="Hemimethylated_DNA-bd_dom"/>
</dbReference>
<dbReference type="OrthoDB" id="28868at2759"/>
<feature type="domain" description="Hemimethylated DNA-binding" evidence="2">
    <location>
        <begin position="125"/>
        <end position="228"/>
    </location>
</feature>
<dbReference type="InParanoid" id="D8S4T2"/>
<evidence type="ECO:0000259" key="2">
    <source>
        <dbReference type="SMART" id="SM00992"/>
    </source>
</evidence>
<dbReference type="Proteomes" id="UP000001514">
    <property type="component" value="Unassembled WGS sequence"/>
</dbReference>
<dbReference type="Pfam" id="PF08755">
    <property type="entry name" value="YccV-like"/>
    <property type="match status" value="1"/>
</dbReference>
<dbReference type="Gene3D" id="2.30.30.390">
    <property type="entry name" value="Hemimethylated DNA-binding domain"/>
    <property type="match status" value="1"/>
</dbReference>
<feature type="non-terminal residue" evidence="3">
    <location>
        <position position="1"/>
    </location>
</feature>
<reference evidence="3 4" key="1">
    <citation type="journal article" date="2011" name="Science">
        <title>The Selaginella genome identifies genetic changes associated with the evolution of vascular plants.</title>
        <authorList>
            <person name="Banks J.A."/>
            <person name="Nishiyama T."/>
            <person name="Hasebe M."/>
            <person name="Bowman J.L."/>
            <person name="Gribskov M."/>
            <person name="dePamphilis C."/>
            <person name="Albert V.A."/>
            <person name="Aono N."/>
            <person name="Aoyama T."/>
            <person name="Ambrose B.A."/>
            <person name="Ashton N.W."/>
            <person name="Axtell M.J."/>
            <person name="Barker E."/>
            <person name="Barker M.S."/>
            <person name="Bennetzen J.L."/>
            <person name="Bonawitz N.D."/>
            <person name="Chapple C."/>
            <person name="Cheng C."/>
            <person name="Correa L.G."/>
            <person name="Dacre M."/>
            <person name="DeBarry J."/>
            <person name="Dreyer I."/>
            <person name="Elias M."/>
            <person name="Engstrom E.M."/>
            <person name="Estelle M."/>
            <person name="Feng L."/>
            <person name="Finet C."/>
            <person name="Floyd S.K."/>
            <person name="Frommer W.B."/>
            <person name="Fujita T."/>
            <person name="Gramzow L."/>
            <person name="Gutensohn M."/>
            <person name="Harholt J."/>
            <person name="Hattori M."/>
            <person name="Heyl A."/>
            <person name="Hirai T."/>
            <person name="Hiwatashi Y."/>
            <person name="Ishikawa M."/>
            <person name="Iwata M."/>
            <person name="Karol K.G."/>
            <person name="Koehler B."/>
            <person name="Kolukisaoglu U."/>
            <person name="Kubo M."/>
            <person name="Kurata T."/>
            <person name="Lalonde S."/>
            <person name="Li K."/>
            <person name="Li Y."/>
            <person name="Litt A."/>
            <person name="Lyons E."/>
            <person name="Manning G."/>
            <person name="Maruyama T."/>
            <person name="Michael T.P."/>
            <person name="Mikami K."/>
            <person name="Miyazaki S."/>
            <person name="Morinaga S."/>
            <person name="Murata T."/>
            <person name="Mueller-Roeber B."/>
            <person name="Nelson D.R."/>
            <person name="Obara M."/>
            <person name="Oguri Y."/>
            <person name="Olmstead R.G."/>
            <person name="Onodera N."/>
            <person name="Petersen B.L."/>
            <person name="Pils B."/>
            <person name="Prigge M."/>
            <person name="Rensing S.A."/>
            <person name="Riano-Pachon D.M."/>
            <person name="Roberts A.W."/>
            <person name="Sato Y."/>
            <person name="Scheller H.V."/>
            <person name="Schulz B."/>
            <person name="Schulz C."/>
            <person name="Shakirov E.V."/>
            <person name="Shibagaki N."/>
            <person name="Shinohara N."/>
            <person name="Shippen D.E."/>
            <person name="Soerensen I."/>
            <person name="Sotooka R."/>
            <person name="Sugimoto N."/>
            <person name="Sugita M."/>
            <person name="Sumikawa N."/>
            <person name="Tanurdzic M."/>
            <person name="Theissen G."/>
            <person name="Ulvskov P."/>
            <person name="Wakazuki S."/>
            <person name="Weng J.K."/>
            <person name="Willats W.W."/>
            <person name="Wipf D."/>
            <person name="Wolf P.G."/>
            <person name="Yang L."/>
            <person name="Zimmer A.D."/>
            <person name="Zhu Q."/>
            <person name="Mitros T."/>
            <person name="Hellsten U."/>
            <person name="Loque D."/>
            <person name="Otillar R."/>
            <person name="Salamov A."/>
            <person name="Schmutz J."/>
            <person name="Shapiro H."/>
            <person name="Lindquist E."/>
            <person name="Lucas S."/>
            <person name="Rokhsar D."/>
            <person name="Grigoriev I.V."/>
        </authorList>
    </citation>
    <scope>NUCLEOTIDE SEQUENCE [LARGE SCALE GENOMIC DNA]</scope>
</reference>
<protein>
    <recommendedName>
        <fullName evidence="2">Hemimethylated DNA-binding domain-containing protein</fullName>
    </recommendedName>
</protein>
<dbReference type="AlphaFoldDB" id="D8S4T2"/>
<dbReference type="InterPro" id="IPR036623">
    <property type="entry name" value="Hemimethylated_DNA-bd_sf"/>
</dbReference>
<feature type="non-terminal residue" evidence="3">
    <location>
        <position position="241"/>
    </location>
</feature>
<dbReference type="SUPFAM" id="SSF141255">
    <property type="entry name" value="YccV-like"/>
    <property type="match status" value="1"/>
</dbReference>
<dbReference type="KEGG" id="smo:SELMODRAFT_56554"/>
<organism evidence="4">
    <name type="scientific">Selaginella moellendorffii</name>
    <name type="common">Spikemoss</name>
    <dbReference type="NCBI Taxonomy" id="88036"/>
    <lineage>
        <taxon>Eukaryota</taxon>
        <taxon>Viridiplantae</taxon>
        <taxon>Streptophyta</taxon>
        <taxon>Embryophyta</taxon>
        <taxon>Tracheophyta</taxon>
        <taxon>Lycopodiopsida</taxon>
        <taxon>Selaginellales</taxon>
        <taxon>Selaginellaceae</taxon>
        <taxon>Selaginella</taxon>
    </lineage>
</organism>
<sequence length="241" mass="27809">LSPKDEYSESVNEELLYFLFQLDLATRLQRALNQDHYDAAQAIREKISQVEKEVSKLREKKAGAVSAKNEAQDKEIALLRFRSELSASIEREDYEGARQLKDKISKLESESLAASVRALAYQNVKYAFRLGQKVRHKLFGYRGVVCGMDPVCCESEKWCDRARVYDQRKNQPFYQVLVDVESEPQQEAAYVAEDSLEAPAEPDMEALDHPYIYFLFFGMDSAGDYIPTKQLRQKYDVARHE</sequence>